<dbReference type="AlphaFoldDB" id="A0A0F9GZK1"/>
<comment type="subunit">
    <text evidence="1">Monomer.</text>
</comment>
<evidence type="ECO:0000256" key="2">
    <source>
        <dbReference type="ARBA" id="ARBA00013017"/>
    </source>
</evidence>
<dbReference type="Pfam" id="PF00578">
    <property type="entry name" value="AhpC-TSA"/>
    <property type="match status" value="1"/>
</dbReference>
<evidence type="ECO:0000256" key="3">
    <source>
        <dbReference type="ARBA" id="ARBA00022559"/>
    </source>
</evidence>
<keyword evidence="5" id="KW-0560">Oxidoreductase</keyword>
<dbReference type="EMBL" id="LAZR01024552">
    <property type="protein sequence ID" value="KKL74760.1"/>
    <property type="molecule type" value="Genomic_DNA"/>
</dbReference>
<evidence type="ECO:0000313" key="12">
    <source>
        <dbReference type="EMBL" id="KKL74760.1"/>
    </source>
</evidence>
<dbReference type="InterPro" id="IPR050924">
    <property type="entry name" value="Peroxiredoxin_BCP/PrxQ"/>
</dbReference>
<sequence>MPEMPEVGSVVPDFELPSTQGVFRLSDLTATKKVILAFYQEDNTPLCSSEVSVFKEDYDLVQQLRAEIVAVSTDDLDSHMDFEAKLGGVPFPLVSDEGLEAARAYGVLDDAGKRSRRAVFVIDKGGKVLHVVPWFQPGNPDQYEEIFAALGFEV</sequence>
<reference evidence="12" key="1">
    <citation type="journal article" date="2015" name="Nature">
        <title>Complex archaea that bridge the gap between prokaryotes and eukaryotes.</title>
        <authorList>
            <person name="Spang A."/>
            <person name="Saw J.H."/>
            <person name="Jorgensen S.L."/>
            <person name="Zaremba-Niedzwiedzka K."/>
            <person name="Martijn J."/>
            <person name="Lind A.E."/>
            <person name="van Eijk R."/>
            <person name="Schleper C."/>
            <person name="Guy L."/>
            <person name="Ettema T.J."/>
        </authorList>
    </citation>
    <scope>NUCLEOTIDE SEQUENCE</scope>
</reference>
<comment type="caution">
    <text evidence="12">The sequence shown here is derived from an EMBL/GenBank/DDBJ whole genome shotgun (WGS) entry which is preliminary data.</text>
</comment>
<keyword evidence="3" id="KW-0575">Peroxidase</keyword>
<feature type="domain" description="Thioredoxin" evidence="11">
    <location>
        <begin position="5"/>
        <end position="152"/>
    </location>
</feature>
<evidence type="ECO:0000256" key="10">
    <source>
        <dbReference type="ARBA" id="ARBA00049091"/>
    </source>
</evidence>
<dbReference type="PANTHER" id="PTHR42801:SF4">
    <property type="entry name" value="AHPC_TSA FAMILY PROTEIN"/>
    <property type="match status" value="1"/>
</dbReference>
<dbReference type="GO" id="GO:0005737">
    <property type="term" value="C:cytoplasm"/>
    <property type="evidence" value="ECO:0007669"/>
    <property type="project" value="TreeGrafter"/>
</dbReference>
<dbReference type="GO" id="GO:0008379">
    <property type="term" value="F:thioredoxin peroxidase activity"/>
    <property type="evidence" value="ECO:0007669"/>
    <property type="project" value="TreeGrafter"/>
</dbReference>
<dbReference type="CDD" id="cd02971">
    <property type="entry name" value="PRX_family"/>
    <property type="match status" value="1"/>
</dbReference>
<evidence type="ECO:0000256" key="4">
    <source>
        <dbReference type="ARBA" id="ARBA00022862"/>
    </source>
</evidence>
<dbReference type="PIRSF" id="PIRSF000239">
    <property type="entry name" value="AHPC"/>
    <property type="match status" value="1"/>
</dbReference>
<proteinExistence type="inferred from homology"/>
<dbReference type="EC" id="1.11.1.24" evidence="2"/>
<evidence type="ECO:0000256" key="1">
    <source>
        <dbReference type="ARBA" id="ARBA00011245"/>
    </source>
</evidence>
<dbReference type="InterPro" id="IPR000866">
    <property type="entry name" value="AhpC/TSA"/>
</dbReference>
<gene>
    <name evidence="12" type="ORF">LCGC14_2061650</name>
</gene>
<evidence type="ECO:0000256" key="6">
    <source>
        <dbReference type="ARBA" id="ARBA00023157"/>
    </source>
</evidence>
<evidence type="ECO:0000256" key="5">
    <source>
        <dbReference type="ARBA" id="ARBA00023002"/>
    </source>
</evidence>
<organism evidence="12">
    <name type="scientific">marine sediment metagenome</name>
    <dbReference type="NCBI Taxonomy" id="412755"/>
    <lineage>
        <taxon>unclassified sequences</taxon>
        <taxon>metagenomes</taxon>
        <taxon>ecological metagenomes</taxon>
    </lineage>
</organism>
<dbReference type="GO" id="GO:0045454">
    <property type="term" value="P:cell redox homeostasis"/>
    <property type="evidence" value="ECO:0007669"/>
    <property type="project" value="TreeGrafter"/>
</dbReference>
<keyword evidence="7" id="KW-0676">Redox-active center</keyword>
<dbReference type="PROSITE" id="PS51352">
    <property type="entry name" value="THIOREDOXIN_2"/>
    <property type="match status" value="1"/>
</dbReference>
<dbReference type="SUPFAM" id="SSF52833">
    <property type="entry name" value="Thioredoxin-like"/>
    <property type="match status" value="1"/>
</dbReference>
<comment type="similarity">
    <text evidence="9">Belongs to the peroxiredoxin family. BCP/PrxQ subfamily.</text>
</comment>
<evidence type="ECO:0000256" key="9">
    <source>
        <dbReference type="ARBA" id="ARBA00038489"/>
    </source>
</evidence>
<keyword evidence="4" id="KW-0049">Antioxidant</keyword>
<evidence type="ECO:0000256" key="7">
    <source>
        <dbReference type="ARBA" id="ARBA00023284"/>
    </source>
</evidence>
<dbReference type="Gene3D" id="3.40.30.10">
    <property type="entry name" value="Glutaredoxin"/>
    <property type="match status" value="1"/>
</dbReference>
<evidence type="ECO:0000256" key="8">
    <source>
        <dbReference type="ARBA" id="ARBA00032824"/>
    </source>
</evidence>
<accession>A0A0F9GZK1</accession>
<keyword evidence="6" id="KW-1015">Disulfide bond</keyword>
<protein>
    <recommendedName>
        <fullName evidence="2">thioredoxin-dependent peroxiredoxin</fullName>
        <ecNumber evidence="2">1.11.1.24</ecNumber>
    </recommendedName>
    <alternativeName>
        <fullName evidence="8">Thioredoxin peroxidase</fullName>
    </alternativeName>
</protein>
<dbReference type="InterPro" id="IPR013766">
    <property type="entry name" value="Thioredoxin_domain"/>
</dbReference>
<name>A0A0F9GZK1_9ZZZZ</name>
<dbReference type="PANTHER" id="PTHR42801">
    <property type="entry name" value="THIOREDOXIN-DEPENDENT PEROXIDE REDUCTASE"/>
    <property type="match status" value="1"/>
</dbReference>
<dbReference type="InterPro" id="IPR036249">
    <property type="entry name" value="Thioredoxin-like_sf"/>
</dbReference>
<dbReference type="GO" id="GO:0034599">
    <property type="term" value="P:cellular response to oxidative stress"/>
    <property type="evidence" value="ECO:0007669"/>
    <property type="project" value="TreeGrafter"/>
</dbReference>
<dbReference type="InterPro" id="IPR024706">
    <property type="entry name" value="Peroxiredoxin_AhpC-typ"/>
</dbReference>
<comment type="catalytic activity">
    <reaction evidence="10">
        <text>a hydroperoxide + [thioredoxin]-dithiol = an alcohol + [thioredoxin]-disulfide + H2O</text>
        <dbReference type="Rhea" id="RHEA:62620"/>
        <dbReference type="Rhea" id="RHEA-COMP:10698"/>
        <dbReference type="Rhea" id="RHEA-COMP:10700"/>
        <dbReference type="ChEBI" id="CHEBI:15377"/>
        <dbReference type="ChEBI" id="CHEBI:29950"/>
        <dbReference type="ChEBI" id="CHEBI:30879"/>
        <dbReference type="ChEBI" id="CHEBI:35924"/>
        <dbReference type="ChEBI" id="CHEBI:50058"/>
        <dbReference type="EC" id="1.11.1.24"/>
    </reaction>
</comment>
<evidence type="ECO:0000259" key="11">
    <source>
        <dbReference type="PROSITE" id="PS51352"/>
    </source>
</evidence>